<evidence type="ECO:0000256" key="17">
    <source>
        <dbReference type="PROSITE-ProRule" id="PRU00418"/>
    </source>
</evidence>
<proteinExistence type="predicted"/>
<organism evidence="18 19">
    <name type="scientific">Sebaldella termitidis (strain ATCC 33386 / NCTC 11300)</name>
    <dbReference type="NCBI Taxonomy" id="526218"/>
    <lineage>
        <taxon>Bacteria</taxon>
        <taxon>Fusobacteriati</taxon>
        <taxon>Fusobacteriota</taxon>
        <taxon>Fusobacteriia</taxon>
        <taxon>Fusobacteriales</taxon>
        <taxon>Leptotrichiaceae</taxon>
        <taxon>Sebaldella</taxon>
    </lineage>
</organism>
<dbReference type="Proteomes" id="UP000000845">
    <property type="component" value="Chromosome"/>
</dbReference>
<dbReference type="PANTHER" id="PTHR34382">
    <property type="entry name" value="PTS SYSTEM N,N'-DIACETYLCHITOBIOSE-SPECIFIC EIIA COMPONENT"/>
    <property type="match status" value="1"/>
</dbReference>
<dbReference type="EMBL" id="CP001739">
    <property type="protein sequence ID" value="ACZ08071.1"/>
    <property type="molecule type" value="Genomic_DNA"/>
</dbReference>
<evidence type="ECO:0000256" key="2">
    <source>
        <dbReference type="ARBA" id="ARBA00011233"/>
    </source>
</evidence>
<evidence type="ECO:0000256" key="16">
    <source>
        <dbReference type="PIRSR" id="PIRSR000699-2"/>
    </source>
</evidence>
<dbReference type="Pfam" id="PF02255">
    <property type="entry name" value="PTS_IIA"/>
    <property type="match status" value="1"/>
</dbReference>
<evidence type="ECO:0000256" key="5">
    <source>
        <dbReference type="ARBA" id="ARBA00022490"/>
    </source>
</evidence>
<feature type="binding site" evidence="16">
    <location>
        <position position="78"/>
    </location>
    <ligand>
        <name>Mg(2+)</name>
        <dbReference type="ChEBI" id="CHEBI:18420"/>
        <note>ligand shared between all trimeric partners</note>
    </ligand>
</feature>
<sequence>MDTEKISFHIISYAGDSFSKMREALSEAKLGNFQKADELMSSAKKTLTEAHNVHTEVITLEAQGEKSEYSVLLAHAQDTLMNAILAETIFEEFIELYKNK</sequence>
<evidence type="ECO:0000256" key="11">
    <source>
        <dbReference type="ARBA" id="ARBA00022842"/>
    </source>
</evidence>
<evidence type="ECO:0000256" key="7">
    <source>
        <dbReference type="ARBA" id="ARBA00022597"/>
    </source>
</evidence>
<dbReference type="eggNOG" id="COG1447">
    <property type="taxonomic scope" value="Bacteria"/>
</dbReference>
<evidence type="ECO:0000256" key="12">
    <source>
        <dbReference type="ARBA" id="ARBA00030293"/>
    </source>
</evidence>
<reference evidence="19" key="1">
    <citation type="submission" date="2009-09" db="EMBL/GenBank/DDBJ databases">
        <title>The complete chromosome of Sebaldella termitidis ATCC 33386.</title>
        <authorList>
            <consortium name="US DOE Joint Genome Institute (JGI-PGF)"/>
            <person name="Lucas S."/>
            <person name="Copeland A."/>
            <person name="Lapidus A."/>
            <person name="Glavina del Rio T."/>
            <person name="Dalin E."/>
            <person name="Tice H."/>
            <person name="Bruce D."/>
            <person name="Goodwin L."/>
            <person name="Pitluck S."/>
            <person name="Kyrpides N."/>
            <person name="Mavromatis K."/>
            <person name="Ivanova N."/>
            <person name="Mikhailova N."/>
            <person name="Sims D."/>
            <person name="Meincke L."/>
            <person name="Brettin T."/>
            <person name="Detter J.C."/>
            <person name="Han C."/>
            <person name="Larimer F."/>
            <person name="Land M."/>
            <person name="Hauser L."/>
            <person name="Markowitz V."/>
            <person name="Cheng J.F."/>
            <person name="Hugenholtz P."/>
            <person name="Woyke T."/>
            <person name="Wu D."/>
            <person name="Eisen J.A."/>
        </authorList>
    </citation>
    <scope>NUCLEOTIDE SEQUENCE [LARGE SCALE GENOMIC DNA]</scope>
    <source>
        <strain evidence="19">ATCC 33386 / NCTC 11300</strain>
    </source>
</reference>
<feature type="active site" description="Tele-phosphohistidine intermediate" evidence="15">
    <location>
        <position position="75"/>
    </location>
</feature>
<keyword evidence="8" id="KW-0808">Transferase</keyword>
<comment type="subunit">
    <text evidence="2">Homotrimer.</text>
</comment>
<evidence type="ECO:0000256" key="13">
    <source>
        <dbReference type="ARBA" id="ARBA00031467"/>
    </source>
</evidence>
<evidence type="ECO:0000256" key="15">
    <source>
        <dbReference type="PIRSR" id="PIRSR000699-1"/>
    </source>
</evidence>
<keyword evidence="11 16" id="KW-0460">Magnesium</keyword>
<evidence type="ECO:0000313" key="19">
    <source>
        <dbReference type="Proteomes" id="UP000000845"/>
    </source>
</evidence>
<accession>D1AH37</accession>
<keyword evidence="7" id="KW-0762">Sugar transport</keyword>
<dbReference type="GO" id="GO:0009401">
    <property type="term" value="P:phosphoenolpyruvate-dependent sugar phosphotransferase system"/>
    <property type="evidence" value="ECO:0007669"/>
    <property type="project" value="UniProtKB-KW"/>
</dbReference>
<name>D1AH37_SEBTE</name>
<evidence type="ECO:0000256" key="4">
    <source>
        <dbReference type="ARBA" id="ARBA00022448"/>
    </source>
</evidence>
<keyword evidence="5" id="KW-0963">Cytoplasm</keyword>
<feature type="modified residue" description="Phosphohistidine; by HPr" evidence="17">
    <location>
        <position position="75"/>
    </location>
</feature>
<evidence type="ECO:0000313" key="18">
    <source>
        <dbReference type="EMBL" id="ACZ08071.1"/>
    </source>
</evidence>
<dbReference type="InterPro" id="IPR036542">
    <property type="entry name" value="PTS_IIA_lac/cel_sf"/>
</dbReference>
<dbReference type="Gene3D" id="1.20.58.80">
    <property type="entry name" value="Phosphotransferase system, lactose/cellobiose-type IIA subunit"/>
    <property type="match status" value="1"/>
</dbReference>
<evidence type="ECO:0000256" key="14">
    <source>
        <dbReference type="ARBA" id="ARBA00032708"/>
    </source>
</evidence>
<keyword evidence="10 16" id="KW-0479">Metal-binding</keyword>
<evidence type="ECO:0000256" key="1">
    <source>
        <dbReference type="ARBA" id="ARBA00004496"/>
    </source>
</evidence>
<dbReference type="PIRSF" id="PIRSF000699">
    <property type="entry name" value="PTS_IILac_III"/>
    <property type="match status" value="1"/>
</dbReference>
<dbReference type="HOGENOM" id="CLU_152490_0_0_0"/>
<dbReference type="GO" id="GO:0046872">
    <property type="term" value="F:metal ion binding"/>
    <property type="evidence" value="ECO:0007669"/>
    <property type="project" value="UniProtKB-KW"/>
</dbReference>
<dbReference type="STRING" id="526218.Sterm_1203"/>
<evidence type="ECO:0000256" key="10">
    <source>
        <dbReference type="ARBA" id="ARBA00022723"/>
    </source>
</evidence>
<comment type="subcellular location">
    <subcellularLocation>
        <location evidence="1">Cytoplasm</location>
    </subcellularLocation>
</comment>
<keyword evidence="19" id="KW-1185">Reference proteome</keyword>
<reference evidence="18 19" key="2">
    <citation type="journal article" date="2010" name="Stand. Genomic Sci.">
        <title>Complete genome sequence of Sebaldella termitidis type strain (NCTC 11300).</title>
        <authorList>
            <person name="Harmon-Smith M."/>
            <person name="Celia L."/>
            <person name="Chertkov O."/>
            <person name="Lapidus A."/>
            <person name="Copeland A."/>
            <person name="Glavina Del Rio T."/>
            <person name="Nolan M."/>
            <person name="Lucas S."/>
            <person name="Tice H."/>
            <person name="Cheng J.F."/>
            <person name="Han C."/>
            <person name="Detter J.C."/>
            <person name="Bruce D."/>
            <person name="Goodwin L."/>
            <person name="Pitluck S."/>
            <person name="Pati A."/>
            <person name="Liolios K."/>
            <person name="Ivanova N."/>
            <person name="Mavromatis K."/>
            <person name="Mikhailova N."/>
            <person name="Chen A."/>
            <person name="Palaniappan K."/>
            <person name="Land M."/>
            <person name="Hauser L."/>
            <person name="Chang Y.J."/>
            <person name="Jeffries C.D."/>
            <person name="Brettin T."/>
            <person name="Goker M."/>
            <person name="Beck B."/>
            <person name="Bristow J."/>
            <person name="Eisen J.A."/>
            <person name="Markowitz V."/>
            <person name="Hugenholtz P."/>
            <person name="Kyrpides N.C."/>
            <person name="Klenk H.P."/>
            <person name="Chen F."/>
        </authorList>
    </citation>
    <scope>NUCLEOTIDE SEQUENCE [LARGE SCALE GENOMIC DNA]</scope>
    <source>
        <strain evidence="19">ATCC 33386 / NCTC 11300</strain>
    </source>
</reference>
<keyword evidence="6" id="KW-0597">Phosphoprotein</keyword>
<protein>
    <recommendedName>
        <fullName evidence="3">PTS system lactose-specific EIIA component</fullName>
    </recommendedName>
    <alternativeName>
        <fullName evidence="12">EIIA-Lac</fullName>
    </alternativeName>
    <alternativeName>
        <fullName evidence="14">EIII-Lac</fullName>
    </alternativeName>
    <alternativeName>
        <fullName evidence="13">Lactose-specific phosphotransferase enzyme IIA component</fullName>
    </alternativeName>
</protein>
<evidence type="ECO:0000256" key="9">
    <source>
        <dbReference type="ARBA" id="ARBA00022683"/>
    </source>
</evidence>
<dbReference type="SUPFAM" id="SSF46973">
    <property type="entry name" value="Enzyme IIa from lactose specific PTS, IIa-lac"/>
    <property type="match status" value="1"/>
</dbReference>
<evidence type="ECO:0000256" key="6">
    <source>
        <dbReference type="ARBA" id="ARBA00022553"/>
    </source>
</evidence>
<dbReference type="PROSITE" id="PS51095">
    <property type="entry name" value="PTS_EIIA_TYPE_3"/>
    <property type="match status" value="1"/>
</dbReference>
<dbReference type="PANTHER" id="PTHR34382:SF9">
    <property type="entry name" value="PHOSPHOTRANSFERASE SYSTEM SUGAR-SPECIFIC EII COMPONENT"/>
    <property type="match status" value="1"/>
</dbReference>
<dbReference type="GO" id="GO:0005737">
    <property type="term" value="C:cytoplasm"/>
    <property type="evidence" value="ECO:0007669"/>
    <property type="project" value="UniProtKB-SubCell"/>
</dbReference>
<keyword evidence="9" id="KW-0598">Phosphotransferase system</keyword>
<gene>
    <name evidence="18" type="ordered locus">Sterm_1203</name>
</gene>
<evidence type="ECO:0000256" key="8">
    <source>
        <dbReference type="ARBA" id="ARBA00022679"/>
    </source>
</evidence>
<dbReference type="RefSeq" id="WP_012860667.1">
    <property type="nucleotide sequence ID" value="NC_013517.1"/>
</dbReference>
<dbReference type="InterPro" id="IPR003188">
    <property type="entry name" value="PTS_IIA_lac/cel"/>
</dbReference>
<comment type="cofactor">
    <cofactor evidence="16">
        <name>Mg(2+)</name>
        <dbReference type="ChEBI" id="CHEBI:18420"/>
    </cofactor>
    <text evidence="16">Binds 1 Mg(2+) ion per trimer.</text>
</comment>
<evidence type="ECO:0000256" key="3">
    <source>
        <dbReference type="ARBA" id="ARBA00014322"/>
    </source>
</evidence>
<dbReference type="CDD" id="cd00215">
    <property type="entry name" value="PTS_IIA_lac"/>
    <property type="match status" value="1"/>
</dbReference>
<dbReference type="KEGG" id="str:Sterm_1203"/>
<keyword evidence="4" id="KW-0813">Transport</keyword>
<dbReference type="AlphaFoldDB" id="D1AH37"/>
<dbReference type="GO" id="GO:0016740">
    <property type="term" value="F:transferase activity"/>
    <property type="evidence" value="ECO:0007669"/>
    <property type="project" value="UniProtKB-KW"/>
</dbReference>